<name>A0A916XMK2_9BURK</name>
<dbReference type="CDD" id="cd09021">
    <property type="entry name" value="Aldose_epim_Ec_YphB"/>
    <property type="match status" value="1"/>
</dbReference>
<dbReference type="SUPFAM" id="SSF74650">
    <property type="entry name" value="Galactose mutarotase-like"/>
    <property type="match status" value="1"/>
</dbReference>
<accession>A0A916XMK2</accession>
<sequence>MSEGASIQEQPLLIKLSNGDLRVSIALEAGGSIASFYRLRHGIQTHWLRPASELALKNKSAEGMASFPMIPFCNRIRDGKAVFDGRQVSVPSGARRHPLHGFGWTRAWSCVQHEAASASLHLDFPGPDNDNGGWPFKFKASQHVSLTEQGLFITMEVKNTDNVPMPLGIGHHPYFVREPDTRLTLSAQGMWQGDHEVMPTTLDQPPLLQKLKEGIRVDDFALDNNFAGWDRIANVTWPASDAGPARSMKLQASSPFDYVVLYTPAGQDFFCVEPASNCTDWLNLASHTQAEKGGAVVAPGEVYTAGFSLLVD</sequence>
<evidence type="ECO:0000313" key="1">
    <source>
        <dbReference type="EMBL" id="GGC84330.1"/>
    </source>
</evidence>
<gene>
    <name evidence="1" type="ORF">GCM10011396_34590</name>
</gene>
<reference evidence="1" key="1">
    <citation type="journal article" date="2014" name="Int. J. Syst. Evol. Microbiol.">
        <title>Complete genome sequence of Corynebacterium casei LMG S-19264T (=DSM 44701T), isolated from a smear-ripened cheese.</title>
        <authorList>
            <consortium name="US DOE Joint Genome Institute (JGI-PGF)"/>
            <person name="Walter F."/>
            <person name="Albersmeier A."/>
            <person name="Kalinowski J."/>
            <person name="Ruckert C."/>
        </authorList>
    </citation>
    <scope>NUCLEOTIDE SEQUENCE</scope>
    <source>
        <strain evidence="1">CGMCC 1.10998</strain>
    </source>
</reference>
<dbReference type="AlphaFoldDB" id="A0A916XMK2"/>
<dbReference type="InterPro" id="IPR011013">
    <property type="entry name" value="Gal_mutarotase_sf_dom"/>
</dbReference>
<keyword evidence="2" id="KW-1185">Reference proteome</keyword>
<dbReference type="InterPro" id="IPR008183">
    <property type="entry name" value="Aldose_1/G6P_1-epimerase"/>
</dbReference>
<evidence type="ECO:0000313" key="2">
    <source>
        <dbReference type="Proteomes" id="UP000637423"/>
    </source>
</evidence>
<dbReference type="Gene3D" id="2.70.98.10">
    <property type="match status" value="1"/>
</dbReference>
<organism evidence="1 2">
    <name type="scientific">Undibacterium terreum</name>
    <dbReference type="NCBI Taxonomy" id="1224302"/>
    <lineage>
        <taxon>Bacteria</taxon>
        <taxon>Pseudomonadati</taxon>
        <taxon>Pseudomonadota</taxon>
        <taxon>Betaproteobacteria</taxon>
        <taxon>Burkholderiales</taxon>
        <taxon>Oxalobacteraceae</taxon>
        <taxon>Undibacterium</taxon>
    </lineage>
</organism>
<dbReference type="GO" id="GO:0030246">
    <property type="term" value="F:carbohydrate binding"/>
    <property type="evidence" value="ECO:0007669"/>
    <property type="project" value="InterPro"/>
</dbReference>
<dbReference type="Pfam" id="PF01263">
    <property type="entry name" value="Aldose_epim"/>
    <property type="match status" value="1"/>
</dbReference>
<dbReference type="Proteomes" id="UP000637423">
    <property type="component" value="Unassembled WGS sequence"/>
</dbReference>
<dbReference type="InterPro" id="IPR014718">
    <property type="entry name" value="GH-type_carb-bd"/>
</dbReference>
<dbReference type="GO" id="GO:0016853">
    <property type="term" value="F:isomerase activity"/>
    <property type="evidence" value="ECO:0007669"/>
    <property type="project" value="InterPro"/>
</dbReference>
<protein>
    <submittedName>
        <fullName evidence="1">Aldose 1-epimerase</fullName>
    </submittedName>
</protein>
<dbReference type="RefSeq" id="WP_188567333.1">
    <property type="nucleotide sequence ID" value="NZ_BMED01000003.1"/>
</dbReference>
<comment type="caution">
    <text evidence="1">The sequence shown here is derived from an EMBL/GenBank/DDBJ whole genome shotgun (WGS) entry which is preliminary data.</text>
</comment>
<proteinExistence type="predicted"/>
<dbReference type="GO" id="GO:0005975">
    <property type="term" value="P:carbohydrate metabolic process"/>
    <property type="evidence" value="ECO:0007669"/>
    <property type="project" value="InterPro"/>
</dbReference>
<reference evidence="1" key="2">
    <citation type="submission" date="2020-09" db="EMBL/GenBank/DDBJ databases">
        <authorList>
            <person name="Sun Q."/>
            <person name="Zhou Y."/>
        </authorList>
    </citation>
    <scope>NUCLEOTIDE SEQUENCE</scope>
    <source>
        <strain evidence="1">CGMCC 1.10998</strain>
    </source>
</reference>
<dbReference type="EMBL" id="BMED01000003">
    <property type="protein sequence ID" value="GGC84330.1"/>
    <property type="molecule type" value="Genomic_DNA"/>
</dbReference>